<proteinExistence type="predicted"/>
<sequence>MCSVKVTFTQADGSQQTIVRCTEKGGGDRTPASELAALRTHMGEVQTELNTAITVLVDKEKAANAAGGKAYDSKQSGDQADEEEEDDEEDDDNEANGNVEPPEKMRKRS</sequence>
<dbReference type="Proteomes" id="UP001374579">
    <property type="component" value="Unassembled WGS sequence"/>
</dbReference>
<feature type="compositionally biased region" description="Acidic residues" evidence="1">
    <location>
        <begin position="79"/>
        <end position="94"/>
    </location>
</feature>
<dbReference type="EMBL" id="JBAMIC010000008">
    <property type="protein sequence ID" value="KAK7103293.1"/>
    <property type="molecule type" value="Genomic_DNA"/>
</dbReference>
<keyword evidence="3" id="KW-1185">Reference proteome</keyword>
<name>A0AAN9GBV5_9CAEN</name>
<gene>
    <name evidence="2" type="ORF">V1264_018222</name>
</gene>
<evidence type="ECO:0008006" key="4">
    <source>
        <dbReference type="Google" id="ProtNLM"/>
    </source>
</evidence>
<feature type="region of interest" description="Disordered" evidence="1">
    <location>
        <begin position="62"/>
        <end position="109"/>
    </location>
</feature>
<evidence type="ECO:0000313" key="3">
    <source>
        <dbReference type="Proteomes" id="UP001374579"/>
    </source>
</evidence>
<organism evidence="2 3">
    <name type="scientific">Littorina saxatilis</name>
    <dbReference type="NCBI Taxonomy" id="31220"/>
    <lineage>
        <taxon>Eukaryota</taxon>
        <taxon>Metazoa</taxon>
        <taxon>Spiralia</taxon>
        <taxon>Lophotrochozoa</taxon>
        <taxon>Mollusca</taxon>
        <taxon>Gastropoda</taxon>
        <taxon>Caenogastropoda</taxon>
        <taxon>Littorinimorpha</taxon>
        <taxon>Littorinoidea</taxon>
        <taxon>Littorinidae</taxon>
        <taxon>Littorina</taxon>
    </lineage>
</organism>
<protein>
    <recommendedName>
        <fullName evidence="4">EKC/KEOPS complex subunit GON7</fullName>
    </recommendedName>
</protein>
<reference evidence="2 3" key="1">
    <citation type="submission" date="2024-02" db="EMBL/GenBank/DDBJ databases">
        <title>Chromosome-scale genome assembly of the rough periwinkle Littorina saxatilis.</title>
        <authorList>
            <person name="De Jode A."/>
            <person name="Faria R."/>
            <person name="Formenti G."/>
            <person name="Sims Y."/>
            <person name="Smith T.P."/>
            <person name="Tracey A."/>
            <person name="Wood J.M.D."/>
            <person name="Zagrodzka Z.B."/>
            <person name="Johannesson K."/>
            <person name="Butlin R.K."/>
            <person name="Leder E.H."/>
        </authorList>
    </citation>
    <scope>NUCLEOTIDE SEQUENCE [LARGE SCALE GENOMIC DNA]</scope>
    <source>
        <strain evidence="2">Snail1</strain>
        <tissue evidence="2">Muscle</tissue>
    </source>
</reference>
<dbReference type="AlphaFoldDB" id="A0AAN9GBV5"/>
<comment type="caution">
    <text evidence="2">The sequence shown here is derived from an EMBL/GenBank/DDBJ whole genome shotgun (WGS) entry which is preliminary data.</text>
</comment>
<evidence type="ECO:0000256" key="1">
    <source>
        <dbReference type="SAM" id="MobiDB-lite"/>
    </source>
</evidence>
<evidence type="ECO:0000313" key="2">
    <source>
        <dbReference type="EMBL" id="KAK7103293.1"/>
    </source>
</evidence>
<accession>A0AAN9GBV5</accession>